<comment type="caution">
    <text evidence="1">The sequence shown here is derived from an EMBL/GenBank/DDBJ whole genome shotgun (WGS) entry which is preliminary data.</text>
</comment>
<evidence type="ECO:0000313" key="2">
    <source>
        <dbReference type="Proteomes" id="UP000233399"/>
    </source>
</evidence>
<dbReference type="Proteomes" id="UP000233399">
    <property type="component" value="Unassembled WGS sequence"/>
</dbReference>
<dbReference type="EMBL" id="PJCG01000021">
    <property type="protein sequence ID" value="PKI22346.1"/>
    <property type="molecule type" value="Genomic_DNA"/>
</dbReference>
<protein>
    <submittedName>
        <fullName evidence="1">Uncharacterized protein</fullName>
    </submittedName>
</protein>
<proteinExistence type="predicted"/>
<dbReference type="AlphaFoldDB" id="A0A2N1IRZ2"/>
<name>A0A2N1IRZ2_9PSED</name>
<evidence type="ECO:0000313" key="1">
    <source>
        <dbReference type="EMBL" id="PKI22346.1"/>
    </source>
</evidence>
<accession>A0A2N1IRZ2</accession>
<sequence length="195" mass="22557">MVAALTLMPSLTNFKIVDTTAYISVRDLSAGYYTKEFVGDHYVAKTDISKSYISKEDAEKQVAKMIPPERIEKDYVPRAQYDTLKKTADDLQARLDGIPTPFRTRTKKISKYESWVDRQLGIEIAVHSLFYSDKKESVSIVLSLPDAKPRIEELDKIELKEHRWTFYKNNREFELRAESLKPIVFSVREILSENG</sequence>
<reference evidence="1 2" key="1">
    <citation type="submission" date="2017-12" db="EMBL/GenBank/DDBJ databases">
        <title>Isolation and characterization of an aerobic denitrifying Pseudomonas monteilii CY06 from aquaculture ponds.</title>
        <authorList>
            <person name="Ma Q."/>
            <person name="Cai Y."/>
            <person name="He Z."/>
        </authorList>
    </citation>
    <scope>NUCLEOTIDE SEQUENCE [LARGE SCALE GENOMIC DNA]</scope>
    <source>
        <strain evidence="1 2">CY06</strain>
    </source>
</reference>
<organism evidence="1 2">
    <name type="scientific">Pseudomonas monteilii</name>
    <dbReference type="NCBI Taxonomy" id="76759"/>
    <lineage>
        <taxon>Bacteria</taxon>
        <taxon>Pseudomonadati</taxon>
        <taxon>Pseudomonadota</taxon>
        <taxon>Gammaproteobacteria</taxon>
        <taxon>Pseudomonadales</taxon>
        <taxon>Pseudomonadaceae</taxon>
        <taxon>Pseudomonas</taxon>
    </lineage>
</organism>
<gene>
    <name evidence="1" type="ORF">CXB65_13610</name>
</gene>